<dbReference type="Pfam" id="PF00106">
    <property type="entry name" value="adh_short"/>
    <property type="match status" value="1"/>
</dbReference>
<keyword evidence="2" id="KW-0560">Oxidoreductase</keyword>
<dbReference type="SUPFAM" id="SSF51735">
    <property type="entry name" value="NAD(P)-binding Rossmann-fold domains"/>
    <property type="match status" value="1"/>
</dbReference>
<evidence type="ECO:0000256" key="2">
    <source>
        <dbReference type="ARBA" id="ARBA00023002"/>
    </source>
</evidence>
<organism evidence="3">
    <name type="scientific">Leptocylindrus danicus</name>
    <dbReference type="NCBI Taxonomy" id="163516"/>
    <lineage>
        <taxon>Eukaryota</taxon>
        <taxon>Sar</taxon>
        <taxon>Stramenopiles</taxon>
        <taxon>Ochrophyta</taxon>
        <taxon>Bacillariophyta</taxon>
        <taxon>Coscinodiscophyceae</taxon>
        <taxon>Chaetocerotophycidae</taxon>
        <taxon>Leptocylindrales</taxon>
        <taxon>Leptocylindraceae</taxon>
        <taxon>Leptocylindrus</taxon>
    </lineage>
</organism>
<dbReference type="Gene3D" id="3.40.50.720">
    <property type="entry name" value="NAD(P)-binding Rossmann-like Domain"/>
    <property type="match status" value="1"/>
</dbReference>
<evidence type="ECO:0008006" key="4">
    <source>
        <dbReference type="Google" id="ProtNLM"/>
    </source>
</evidence>
<dbReference type="InterPro" id="IPR036291">
    <property type="entry name" value="NAD(P)-bd_dom_sf"/>
</dbReference>
<dbReference type="PANTHER" id="PTHR24320:SF152">
    <property type="entry name" value="SHORT-CHAIN DEHYDROGENASE_REDUCTASE FAMILY PROTEIN"/>
    <property type="match status" value="1"/>
</dbReference>
<dbReference type="PANTHER" id="PTHR24320">
    <property type="entry name" value="RETINOL DEHYDROGENASE"/>
    <property type="match status" value="1"/>
</dbReference>
<accession>A0A7S2LT26</accession>
<dbReference type="GO" id="GO:0016491">
    <property type="term" value="F:oxidoreductase activity"/>
    <property type="evidence" value="ECO:0007669"/>
    <property type="project" value="UniProtKB-KW"/>
</dbReference>
<dbReference type="EMBL" id="HBGY01033555">
    <property type="protein sequence ID" value="CAD9614261.1"/>
    <property type="molecule type" value="Transcribed_RNA"/>
</dbReference>
<proteinExistence type="inferred from homology"/>
<evidence type="ECO:0000313" key="3">
    <source>
        <dbReference type="EMBL" id="CAD9614261.1"/>
    </source>
</evidence>
<name>A0A7S2LT26_9STRA</name>
<dbReference type="AlphaFoldDB" id="A0A7S2LT26"/>
<evidence type="ECO:0000256" key="1">
    <source>
        <dbReference type="ARBA" id="ARBA00006484"/>
    </source>
</evidence>
<sequence length="328" mass="35765">MPTPLRCDPKLFEKDLSSQIIIVTGANSGIGLETSSRLVKQKATVILACRNVEKGEAAAKEVGGVFLAPMDLASLQSVRDFVKTFLDKYDRLDVLVNNAGIMACPYGKTKDGFETQIGCNHLGHFLLQQLLTPILLKTADETGKPSRFLALSSCAAAAMTMGTDKPGVVPEIDFDDLNFEKRDYSPGIAYGQSKLANYLHALEASSRYPADKLISVSCHPGWVRSNLDVHAFKAKLGDGIVGRTIANIFRKLFIFKGDMLEVEDGCQASMYCILSDDLESGKFYSQIGSVYVDVPSRMGGFPLKLPNENATPENAKKLWELSEKLVGV</sequence>
<protein>
    <recommendedName>
        <fullName evidence="4">Protochlorophyllide reductase</fullName>
    </recommendedName>
</protein>
<gene>
    <name evidence="3" type="ORF">LDAN0321_LOCUS21052</name>
</gene>
<dbReference type="PRINTS" id="PR00081">
    <property type="entry name" value="GDHRDH"/>
</dbReference>
<reference evidence="3" key="1">
    <citation type="submission" date="2021-01" db="EMBL/GenBank/DDBJ databases">
        <authorList>
            <person name="Corre E."/>
            <person name="Pelletier E."/>
            <person name="Niang G."/>
            <person name="Scheremetjew M."/>
            <person name="Finn R."/>
            <person name="Kale V."/>
            <person name="Holt S."/>
            <person name="Cochrane G."/>
            <person name="Meng A."/>
            <person name="Brown T."/>
            <person name="Cohen L."/>
        </authorList>
    </citation>
    <scope>NUCLEOTIDE SEQUENCE</scope>
    <source>
        <strain evidence="3">B650</strain>
    </source>
</reference>
<comment type="similarity">
    <text evidence="1">Belongs to the short-chain dehydrogenases/reductases (SDR) family.</text>
</comment>
<dbReference type="InterPro" id="IPR002347">
    <property type="entry name" value="SDR_fam"/>
</dbReference>